<keyword evidence="3 8" id="KW-0863">Zinc-finger</keyword>
<dbReference type="OrthoDB" id="443401at2759"/>
<dbReference type="InterPro" id="IPR000504">
    <property type="entry name" value="RRM_dom"/>
</dbReference>
<dbReference type="PROSITE" id="PS50103">
    <property type="entry name" value="ZF_C3H1"/>
    <property type="match status" value="1"/>
</dbReference>
<dbReference type="GO" id="GO:0005634">
    <property type="term" value="C:nucleus"/>
    <property type="evidence" value="ECO:0007669"/>
    <property type="project" value="TreeGrafter"/>
</dbReference>
<feature type="compositionally biased region" description="Polar residues" evidence="9">
    <location>
        <begin position="154"/>
        <end position="172"/>
    </location>
</feature>
<dbReference type="InterPro" id="IPR000571">
    <property type="entry name" value="Znf_CCCH"/>
</dbReference>
<dbReference type="SUPFAM" id="SSF54928">
    <property type="entry name" value="RNA-binding domain, RBD"/>
    <property type="match status" value="1"/>
</dbReference>
<feature type="region of interest" description="Disordered" evidence="9">
    <location>
        <begin position="291"/>
        <end position="330"/>
    </location>
</feature>
<feature type="compositionally biased region" description="Low complexity" evidence="9">
    <location>
        <begin position="96"/>
        <end position="106"/>
    </location>
</feature>
<feature type="domain" description="RRM" evidence="10">
    <location>
        <begin position="331"/>
        <end position="403"/>
    </location>
</feature>
<dbReference type="SUPFAM" id="SSF101233">
    <property type="entry name" value="PWI domain"/>
    <property type="match status" value="1"/>
</dbReference>
<keyword evidence="13" id="KW-1185">Reference proteome</keyword>
<feature type="region of interest" description="Disordered" evidence="9">
    <location>
        <begin position="483"/>
        <end position="505"/>
    </location>
</feature>
<dbReference type="GO" id="GO:0006397">
    <property type="term" value="P:mRNA processing"/>
    <property type="evidence" value="ECO:0007669"/>
    <property type="project" value="UniProtKB-KW"/>
</dbReference>
<feature type="domain" description="C3H1-type" evidence="11">
    <location>
        <begin position="221"/>
        <end position="249"/>
    </location>
</feature>
<dbReference type="GO" id="GO:0008270">
    <property type="term" value="F:zinc ion binding"/>
    <property type="evidence" value="ECO:0007669"/>
    <property type="project" value="UniProtKB-KW"/>
</dbReference>
<evidence type="ECO:0000256" key="4">
    <source>
        <dbReference type="ARBA" id="ARBA00022833"/>
    </source>
</evidence>
<dbReference type="GO" id="GO:0003723">
    <property type="term" value="F:RNA binding"/>
    <property type="evidence" value="ECO:0007669"/>
    <property type="project" value="UniProtKB-UniRule"/>
</dbReference>
<dbReference type="PANTHER" id="PTHR14398:SF0">
    <property type="entry name" value="ZINC FINGER PROTEIN SWM"/>
    <property type="match status" value="1"/>
</dbReference>
<dbReference type="AlphaFoldDB" id="A0A3N2PVW6"/>
<dbReference type="InterPro" id="IPR002483">
    <property type="entry name" value="PWI_dom"/>
</dbReference>
<dbReference type="Pfam" id="PF00642">
    <property type="entry name" value="zf-CCCH"/>
    <property type="match status" value="1"/>
</dbReference>
<feature type="compositionally biased region" description="Polar residues" evidence="9">
    <location>
        <begin position="491"/>
        <end position="505"/>
    </location>
</feature>
<evidence type="ECO:0000256" key="6">
    <source>
        <dbReference type="ARBA" id="ARBA00043866"/>
    </source>
</evidence>
<dbReference type="Gene3D" id="1.20.1390.10">
    <property type="entry name" value="PWI domain"/>
    <property type="match status" value="1"/>
</dbReference>
<evidence type="ECO:0000256" key="8">
    <source>
        <dbReference type="PROSITE-ProRule" id="PRU00723"/>
    </source>
</evidence>
<dbReference type="SUPFAM" id="SSF90229">
    <property type="entry name" value="CCCH zinc finger"/>
    <property type="match status" value="1"/>
</dbReference>
<feature type="zinc finger region" description="C3H1-type" evidence="8">
    <location>
        <begin position="221"/>
        <end position="249"/>
    </location>
</feature>
<feature type="compositionally biased region" description="Pro residues" evidence="9">
    <location>
        <begin position="199"/>
        <end position="215"/>
    </location>
</feature>
<evidence type="ECO:0000256" key="5">
    <source>
        <dbReference type="ARBA" id="ARBA00022884"/>
    </source>
</evidence>
<comment type="function">
    <text evidence="6">May be involved in the turnover of nuclear polyadenylated (pA+) RNA.</text>
</comment>
<keyword evidence="2 8" id="KW-0479">Metal-binding</keyword>
<proteinExistence type="predicted"/>
<feature type="compositionally biased region" description="Acidic residues" evidence="9">
    <location>
        <begin position="692"/>
        <end position="701"/>
    </location>
</feature>
<feature type="region of interest" description="Disordered" evidence="9">
    <location>
        <begin position="405"/>
        <end position="462"/>
    </location>
</feature>
<feature type="compositionally biased region" description="Basic and acidic residues" evidence="9">
    <location>
        <begin position="438"/>
        <end position="462"/>
    </location>
</feature>
<dbReference type="PROSITE" id="PS50102">
    <property type="entry name" value="RRM"/>
    <property type="match status" value="1"/>
</dbReference>
<sequence length="748" mass="82416">MFVAADELPHLKAWLMNKLPEVSDTETDILADYVLALLTSQEGDASQIRLGCESELPPFLNPDATSRFVDDLFRAIESKTFLPPELRPPPAKKPPESQSSPSQEPSSRPEENRKRSYYERENSEAAYRPTAGERAFKQPRRGGAFGRGIPATDANGSQNYDPRNVFPTNAFPSQLPPIDPTQVNPFNTLPTTPAYGLPQQPPPFPSGPQPRPPYGAPQTSRRRRQRCRDFDTKGFCARGNSCQFDHGMGPIYLPSDPVGRPDDYSTGMAAALLSQNFQQLQQLWEAVNAEKEARGNGNGGRGRGGGRGQGQRRKRKASISAEGPVHDKTKSTIVVENIPEEKFSEEEVREFFSQFGEIVQVTMQPRRRLAVIKYDTWAAANGAYRSPKVIFDNRFVKVFWYKEDSSTSASGSKGPSDGMDVDSADRGASAGPEFDMEEFLKKQQEAQRAHEEKMREKEVLERQREELEKRQRELMERQLEEKRKLQAKLRGSQNGDAAEGNQSTSDALRAQLAALEEEAELLGLDPHADDASSHGGGGGSSFRGGIFRGRGRGRGGFPPRGRGSFRAGHRGGGRGGFGRGDVHAAYAAYSLDNRPRVVAISGVDFTEPEKDEALRQHLLGVGEFTHIESTPSSAQITFKDRKTAEKFFFGVSNKTIAGIEGELELSWVNKAPGQSPVDHAGSGPGSSKEEQQGAEEDETMQDAEKGNTADDTKAQNTRRGSSSTRDRRLDMDYEVADDDDDEGEWGIA</sequence>
<evidence type="ECO:0000256" key="9">
    <source>
        <dbReference type="SAM" id="MobiDB-lite"/>
    </source>
</evidence>
<evidence type="ECO:0000313" key="13">
    <source>
        <dbReference type="Proteomes" id="UP000272025"/>
    </source>
</evidence>
<dbReference type="SMART" id="SM00356">
    <property type="entry name" value="ZnF_C3H1"/>
    <property type="match status" value="1"/>
</dbReference>
<evidence type="ECO:0000259" key="11">
    <source>
        <dbReference type="PROSITE" id="PS50103"/>
    </source>
</evidence>
<evidence type="ECO:0000256" key="3">
    <source>
        <dbReference type="ARBA" id="ARBA00022771"/>
    </source>
</evidence>
<dbReference type="Pfam" id="PF01480">
    <property type="entry name" value="PWI"/>
    <property type="match status" value="1"/>
</dbReference>
<dbReference type="InterPro" id="IPR035979">
    <property type="entry name" value="RBD_domain_sf"/>
</dbReference>
<dbReference type="InterPro" id="IPR045137">
    <property type="entry name" value="RBM26/27"/>
</dbReference>
<evidence type="ECO:0000259" key="10">
    <source>
        <dbReference type="PROSITE" id="PS50102"/>
    </source>
</evidence>
<feature type="compositionally biased region" description="Gly residues" evidence="9">
    <location>
        <begin position="534"/>
        <end position="558"/>
    </location>
</feature>
<feature type="region of interest" description="Disordered" evidence="9">
    <location>
        <begin position="670"/>
        <end position="748"/>
    </location>
</feature>
<feature type="compositionally biased region" description="Basic and acidic residues" evidence="9">
    <location>
        <begin position="702"/>
        <end position="713"/>
    </location>
</feature>
<dbReference type="SMART" id="SM00360">
    <property type="entry name" value="RRM"/>
    <property type="match status" value="1"/>
</dbReference>
<keyword evidence="4 8" id="KW-0862">Zinc</keyword>
<evidence type="ECO:0008006" key="14">
    <source>
        <dbReference type="Google" id="ProtNLM"/>
    </source>
</evidence>
<dbReference type="Gene3D" id="3.30.70.330">
    <property type="match status" value="1"/>
</dbReference>
<evidence type="ECO:0000256" key="2">
    <source>
        <dbReference type="ARBA" id="ARBA00022723"/>
    </source>
</evidence>
<dbReference type="EMBL" id="ML119055">
    <property type="protein sequence ID" value="ROT38643.1"/>
    <property type="molecule type" value="Genomic_DNA"/>
</dbReference>
<dbReference type="Proteomes" id="UP000272025">
    <property type="component" value="Unassembled WGS sequence"/>
</dbReference>
<keyword evidence="5 7" id="KW-0694">RNA-binding</keyword>
<reference evidence="12 13" key="1">
    <citation type="journal article" date="2018" name="Mol. Ecol.">
        <title>The obligate alkalophilic soda-lake fungus Sodiomyces alkalinus has shifted to a protein diet.</title>
        <authorList>
            <person name="Grum-Grzhimaylo A.A."/>
            <person name="Falkoski D.L."/>
            <person name="van den Heuvel J."/>
            <person name="Valero-Jimenez C.A."/>
            <person name="Min B."/>
            <person name="Choi I.G."/>
            <person name="Lipzen A."/>
            <person name="Daum C.G."/>
            <person name="Aanen D.K."/>
            <person name="Tsang A."/>
            <person name="Henrissat B."/>
            <person name="Bilanenko E.N."/>
            <person name="de Vries R.P."/>
            <person name="van Kan J.A.L."/>
            <person name="Grigoriev I.V."/>
            <person name="Debets A.J.M."/>
        </authorList>
    </citation>
    <scope>NUCLEOTIDE SEQUENCE [LARGE SCALE GENOMIC DNA]</scope>
    <source>
        <strain evidence="12 13">F11</strain>
    </source>
</reference>
<evidence type="ECO:0000313" key="12">
    <source>
        <dbReference type="EMBL" id="ROT38643.1"/>
    </source>
</evidence>
<keyword evidence="1" id="KW-0507">mRNA processing</keyword>
<feature type="compositionally biased region" description="Basic and acidic residues" evidence="9">
    <location>
        <begin position="107"/>
        <end position="123"/>
    </location>
</feature>
<accession>A0A3N2PVW6</accession>
<gene>
    <name evidence="12" type="ORF">SODALDRAFT_167470</name>
</gene>
<name>A0A3N2PVW6_SODAK</name>
<dbReference type="InterPro" id="IPR036855">
    <property type="entry name" value="Znf_CCCH_sf"/>
</dbReference>
<feature type="compositionally biased region" description="Gly residues" evidence="9">
    <location>
        <begin position="296"/>
        <end position="309"/>
    </location>
</feature>
<feature type="region of interest" description="Disordered" evidence="9">
    <location>
        <begin position="80"/>
        <end position="226"/>
    </location>
</feature>
<dbReference type="InterPro" id="IPR012677">
    <property type="entry name" value="Nucleotide-bd_a/b_plait_sf"/>
</dbReference>
<feature type="region of interest" description="Disordered" evidence="9">
    <location>
        <begin position="526"/>
        <end position="576"/>
    </location>
</feature>
<feature type="compositionally biased region" description="Low complexity" evidence="9">
    <location>
        <begin position="406"/>
        <end position="416"/>
    </location>
</feature>
<feature type="compositionally biased region" description="Acidic residues" evidence="9">
    <location>
        <begin position="732"/>
        <end position="748"/>
    </location>
</feature>
<dbReference type="FunFam" id="3.30.70.330:FF:000647">
    <property type="entry name" value="CCCH zinc finger and RRM domain protein"/>
    <property type="match status" value="1"/>
</dbReference>
<organism evidence="12 13">
    <name type="scientific">Sodiomyces alkalinus (strain CBS 110278 / VKM F-3762 / F11)</name>
    <name type="common">Alkaliphilic filamentous fungus</name>
    <dbReference type="NCBI Taxonomy" id="1314773"/>
    <lineage>
        <taxon>Eukaryota</taxon>
        <taxon>Fungi</taxon>
        <taxon>Dikarya</taxon>
        <taxon>Ascomycota</taxon>
        <taxon>Pezizomycotina</taxon>
        <taxon>Sordariomycetes</taxon>
        <taxon>Hypocreomycetidae</taxon>
        <taxon>Glomerellales</taxon>
        <taxon>Plectosphaerellaceae</taxon>
        <taxon>Sodiomyces</taxon>
    </lineage>
</organism>
<dbReference type="STRING" id="1314773.A0A3N2PVW6"/>
<evidence type="ECO:0000256" key="1">
    <source>
        <dbReference type="ARBA" id="ARBA00022664"/>
    </source>
</evidence>
<dbReference type="PANTHER" id="PTHR14398">
    <property type="entry name" value="RNA RECOGNITION RRM/RNP DOMAIN"/>
    <property type="match status" value="1"/>
</dbReference>
<dbReference type="CDD" id="cd12257">
    <property type="entry name" value="RRM1_RBM26_like"/>
    <property type="match status" value="1"/>
</dbReference>
<dbReference type="RefSeq" id="XP_028466449.1">
    <property type="nucleotide sequence ID" value="XM_028606982.1"/>
</dbReference>
<protein>
    <recommendedName>
        <fullName evidence="14">RNA-binding protein</fullName>
    </recommendedName>
</protein>
<evidence type="ECO:0000256" key="7">
    <source>
        <dbReference type="PROSITE-ProRule" id="PRU00176"/>
    </source>
</evidence>
<dbReference type="Pfam" id="PF00076">
    <property type="entry name" value="RRM_1"/>
    <property type="match status" value="1"/>
</dbReference>
<dbReference type="GeneID" id="39575460"/>
<feature type="compositionally biased region" description="Polar residues" evidence="9">
    <location>
        <begin position="181"/>
        <end position="191"/>
    </location>
</feature>
<dbReference type="InterPro" id="IPR036483">
    <property type="entry name" value="PWI_dom_sf"/>
</dbReference>